<keyword evidence="4" id="KW-0472">Membrane</keyword>
<dbReference type="InterPro" id="IPR011990">
    <property type="entry name" value="TPR-like_helical_dom_sf"/>
</dbReference>
<evidence type="ECO:0000256" key="4">
    <source>
        <dbReference type="ARBA" id="ARBA00023136"/>
    </source>
</evidence>
<evidence type="ECO:0000313" key="8">
    <source>
        <dbReference type="EMBL" id="WQD37039.1"/>
    </source>
</evidence>
<keyword evidence="3" id="KW-0732">Signal</keyword>
<dbReference type="Gene3D" id="1.25.40.390">
    <property type="match status" value="2"/>
</dbReference>
<dbReference type="Pfam" id="PF07980">
    <property type="entry name" value="SusD_RagB"/>
    <property type="match status" value="1"/>
</dbReference>
<sequence>MLLTLCWIVSMSSCKKILEQQPQNSTYDEVFWQTARDCEFAIAGNYSLLRASFTATSSYEENAFRYNMYGDAQTSSTSYLTINYNGDGLEGIQGGDFTFQYNLQTLGDWTVFYKTIAYSNIILKKIPLIADDKLAKDVVNVVTFKNKIMGQALFIRALSYFQLVKVWGDVPIVTEAYDDVLNAPQLPRSPKAEVMKQIENDCHAAINMLNWGNEAIQEKGVIANRGSVYALLAHLYLWRATMSNVNNDTPIMSDVNSADTTLNTLIARGGYSLADTAKYGDQFITPSTESIFEVAMSENYQEGAYYHIGLGFLTGTYVQGYSSTPRFWVPDQYIDNHYGVEKTGYGEGWVYWPTDWKVYTMRVTGTRYYVTIDGVETEVTDYVDGSMPPGFAYVGDDLVQVGGNGPDLGEVRYRNNFAKSGTQGTNLIKYRNIIYRNPGNRTNGYLSNNIPVFRLSDMRLLQAEVALYKNDLSTAAQIINFFRDRNNSSSARVSATDSKFNLTREYMLERGKELYMEGHVYFDLLRTRMYAEFISWMSTTRFKGEGFYWPIYPLLFNDNKFLTQTLYWRGKV</sequence>
<keyword evidence="5" id="KW-0998">Cell outer membrane</keyword>
<reference evidence="8 9" key="1">
    <citation type="submission" date="2023-12" db="EMBL/GenBank/DDBJ databases">
        <title>Genome sequencing and assembly of bacterial species from a model synthetic community.</title>
        <authorList>
            <person name="Hogle S.L."/>
        </authorList>
    </citation>
    <scope>NUCLEOTIDE SEQUENCE [LARGE SCALE GENOMIC DNA]</scope>
    <source>
        <strain evidence="8 9">HAMBI_3031</strain>
    </source>
</reference>
<accession>A0ABZ0W2U5</accession>
<keyword evidence="9" id="KW-1185">Reference proteome</keyword>
<feature type="domain" description="RagB/SusD" evidence="6">
    <location>
        <begin position="288"/>
        <end position="533"/>
    </location>
</feature>
<dbReference type="Proteomes" id="UP001325680">
    <property type="component" value="Chromosome"/>
</dbReference>
<evidence type="ECO:0000313" key="9">
    <source>
        <dbReference type="Proteomes" id="UP001325680"/>
    </source>
</evidence>
<feature type="domain" description="SusD-like N-terminal" evidence="7">
    <location>
        <begin position="85"/>
        <end position="237"/>
    </location>
</feature>
<evidence type="ECO:0000256" key="1">
    <source>
        <dbReference type="ARBA" id="ARBA00004442"/>
    </source>
</evidence>
<evidence type="ECO:0000256" key="2">
    <source>
        <dbReference type="ARBA" id="ARBA00006275"/>
    </source>
</evidence>
<dbReference type="Pfam" id="PF14322">
    <property type="entry name" value="SusD-like_3"/>
    <property type="match status" value="1"/>
</dbReference>
<name>A0ABZ0W2U5_9BACT</name>
<gene>
    <name evidence="8" type="ORF">U0035_15305</name>
</gene>
<proteinExistence type="inferred from homology"/>
<comment type="similarity">
    <text evidence="2">Belongs to the SusD family.</text>
</comment>
<evidence type="ECO:0000256" key="5">
    <source>
        <dbReference type="ARBA" id="ARBA00023237"/>
    </source>
</evidence>
<dbReference type="SUPFAM" id="SSF48452">
    <property type="entry name" value="TPR-like"/>
    <property type="match status" value="1"/>
</dbReference>
<organism evidence="8 9">
    <name type="scientific">Niabella yanshanensis</name>
    <dbReference type="NCBI Taxonomy" id="577386"/>
    <lineage>
        <taxon>Bacteria</taxon>
        <taxon>Pseudomonadati</taxon>
        <taxon>Bacteroidota</taxon>
        <taxon>Chitinophagia</taxon>
        <taxon>Chitinophagales</taxon>
        <taxon>Chitinophagaceae</taxon>
        <taxon>Niabella</taxon>
    </lineage>
</organism>
<protein>
    <submittedName>
        <fullName evidence="8">RagB/SusD family nutrient uptake outer membrane protein</fullName>
    </submittedName>
</protein>
<evidence type="ECO:0000256" key="3">
    <source>
        <dbReference type="ARBA" id="ARBA00022729"/>
    </source>
</evidence>
<dbReference type="InterPro" id="IPR033985">
    <property type="entry name" value="SusD-like_N"/>
</dbReference>
<dbReference type="EMBL" id="CP139960">
    <property type="protein sequence ID" value="WQD37039.1"/>
    <property type="molecule type" value="Genomic_DNA"/>
</dbReference>
<evidence type="ECO:0000259" key="6">
    <source>
        <dbReference type="Pfam" id="PF07980"/>
    </source>
</evidence>
<comment type="subcellular location">
    <subcellularLocation>
        <location evidence="1">Cell outer membrane</location>
    </subcellularLocation>
</comment>
<evidence type="ECO:0000259" key="7">
    <source>
        <dbReference type="Pfam" id="PF14322"/>
    </source>
</evidence>
<dbReference type="RefSeq" id="WP_162817936.1">
    <property type="nucleotide sequence ID" value="NZ_CP139960.1"/>
</dbReference>
<dbReference type="InterPro" id="IPR012944">
    <property type="entry name" value="SusD_RagB_dom"/>
</dbReference>